<dbReference type="PANTHER" id="PTHR30250">
    <property type="entry name" value="PST FAMILY PREDICTED COLANIC ACID TRANSPORTER"/>
    <property type="match status" value="1"/>
</dbReference>
<feature type="transmembrane region" description="Helical" evidence="6">
    <location>
        <begin position="110"/>
        <end position="129"/>
    </location>
</feature>
<gene>
    <name evidence="7" type="ORF">GCM10008932_04460</name>
</gene>
<dbReference type="Pfam" id="PF01943">
    <property type="entry name" value="Polysacc_synt"/>
    <property type="match status" value="1"/>
</dbReference>
<reference evidence="7 8" key="1">
    <citation type="journal article" date="2019" name="Int. J. Syst. Evol. Microbiol.">
        <title>The Global Catalogue of Microorganisms (GCM) 10K type strain sequencing project: providing services to taxonomists for standard genome sequencing and annotation.</title>
        <authorList>
            <consortium name="The Broad Institute Genomics Platform"/>
            <consortium name="The Broad Institute Genome Sequencing Center for Infectious Disease"/>
            <person name="Wu L."/>
            <person name="Ma J."/>
        </authorList>
    </citation>
    <scope>NUCLEOTIDE SEQUENCE [LARGE SCALE GENOMIC DNA]</scope>
    <source>
        <strain evidence="7 8">JCM 12662</strain>
    </source>
</reference>
<feature type="transmembrane region" description="Helical" evidence="6">
    <location>
        <begin position="66"/>
        <end position="84"/>
    </location>
</feature>
<feature type="transmembrane region" description="Helical" evidence="6">
    <location>
        <begin position="474"/>
        <end position="495"/>
    </location>
</feature>
<evidence type="ECO:0000313" key="8">
    <source>
        <dbReference type="Proteomes" id="UP001501166"/>
    </source>
</evidence>
<evidence type="ECO:0000256" key="3">
    <source>
        <dbReference type="ARBA" id="ARBA00022692"/>
    </source>
</evidence>
<dbReference type="InterPro" id="IPR002797">
    <property type="entry name" value="Polysacc_synth"/>
</dbReference>
<keyword evidence="5 6" id="KW-0472">Membrane</keyword>
<feature type="transmembrane region" description="Helical" evidence="6">
    <location>
        <begin position="420"/>
        <end position="438"/>
    </location>
</feature>
<evidence type="ECO:0000256" key="6">
    <source>
        <dbReference type="SAM" id="Phobius"/>
    </source>
</evidence>
<dbReference type="CDD" id="cd13124">
    <property type="entry name" value="MATE_SpoVB_like"/>
    <property type="match status" value="1"/>
</dbReference>
<feature type="transmembrane region" description="Helical" evidence="6">
    <location>
        <begin position="313"/>
        <end position="333"/>
    </location>
</feature>
<dbReference type="PIRSF" id="PIRSF038958">
    <property type="entry name" value="PG_synth_SpoVB"/>
    <property type="match status" value="1"/>
</dbReference>
<keyword evidence="3 6" id="KW-0812">Transmembrane</keyword>
<evidence type="ECO:0000313" key="7">
    <source>
        <dbReference type="EMBL" id="GAA0354575.1"/>
    </source>
</evidence>
<feature type="transmembrane region" description="Helical" evidence="6">
    <location>
        <begin position="507"/>
        <end position="529"/>
    </location>
</feature>
<dbReference type="EMBL" id="BAAACW010000027">
    <property type="protein sequence ID" value="GAA0354575.1"/>
    <property type="molecule type" value="Genomic_DNA"/>
</dbReference>
<evidence type="ECO:0000256" key="2">
    <source>
        <dbReference type="ARBA" id="ARBA00022475"/>
    </source>
</evidence>
<feature type="transmembrane region" description="Helical" evidence="6">
    <location>
        <begin position="21"/>
        <end position="46"/>
    </location>
</feature>
<protein>
    <submittedName>
        <fullName evidence="7">Polysaccharide biosynthesis protein</fullName>
    </submittedName>
</protein>
<evidence type="ECO:0000256" key="4">
    <source>
        <dbReference type="ARBA" id="ARBA00022989"/>
    </source>
</evidence>
<dbReference type="InterPro" id="IPR024923">
    <property type="entry name" value="PG_synth_SpoVB"/>
</dbReference>
<keyword evidence="8" id="KW-1185">Reference proteome</keyword>
<feature type="transmembrane region" description="Helical" evidence="6">
    <location>
        <begin position="354"/>
        <end position="377"/>
    </location>
</feature>
<feature type="transmembrane region" description="Helical" evidence="6">
    <location>
        <begin position="206"/>
        <end position="228"/>
    </location>
</feature>
<feature type="transmembrane region" description="Helical" evidence="6">
    <location>
        <begin position="444"/>
        <end position="462"/>
    </location>
</feature>
<dbReference type="InterPro" id="IPR050833">
    <property type="entry name" value="Poly_Biosynth_Transport"/>
</dbReference>
<comment type="subcellular location">
    <subcellularLocation>
        <location evidence="1">Cell membrane</location>
        <topology evidence="1">Multi-pass membrane protein</topology>
    </subcellularLocation>
</comment>
<dbReference type="Proteomes" id="UP001501166">
    <property type="component" value="Unassembled WGS sequence"/>
</dbReference>
<keyword evidence="2" id="KW-1003">Cell membrane</keyword>
<evidence type="ECO:0000256" key="1">
    <source>
        <dbReference type="ARBA" id="ARBA00004651"/>
    </source>
</evidence>
<name>A0ABN0X413_9LACT</name>
<feature type="transmembrane region" description="Helical" evidence="6">
    <location>
        <begin position="182"/>
        <end position="200"/>
    </location>
</feature>
<feature type="transmembrane region" description="Helical" evidence="6">
    <location>
        <begin position="255"/>
        <end position="279"/>
    </location>
</feature>
<comment type="caution">
    <text evidence="7">The sequence shown here is derived from an EMBL/GenBank/DDBJ whole genome shotgun (WGS) entry which is preliminary data.</text>
</comment>
<organism evidence="7 8">
    <name type="scientific">Alkalibacterium iburiense</name>
    <dbReference type="NCBI Taxonomy" id="290589"/>
    <lineage>
        <taxon>Bacteria</taxon>
        <taxon>Bacillati</taxon>
        <taxon>Bacillota</taxon>
        <taxon>Bacilli</taxon>
        <taxon>Lactobacillales</taxon>
        <taxon>Carnobacteriaceae</taxon>
        <taxon>Alkalibacterium</taxon>
    </lineage>
</organism>
<dbReference type="RefSeq" id="WP_343753581.1">
    <property type="nucleotide sequence ID" value="NZ_BAAACW010000027.1"/>
</dbReference>
<feature type="transmembrane region" description="Helical" evidence="6">
    <location>
        <begin position="389"/>
        <end position="408"/>
    </location>
</feature>
<evidence type="ECO:0000256" key="5">
    <source>
        <dbReference type="ARBA" id="ARBA00023136"/>
    </source>
</evidence>
<sequence length="554" mass="59856">MNNETVTKNVSKELSDDSKMVSGAAWMTAGSMISRILGALYIIPWFQWMGGQGPGDAANALYQMGYTPYAFFLALATAGVPSAISKKVSQYNALGEYEISKGIYKQGLKIMALTGLVSAVLMYVLAPLMAESSPSASASDAVIVIRSLTPALLIIPIQSVTRGFLQGHNTMKPSAISQIIEQIARIIFLLSAVYVIRQVMGGEVVTAVAFSTFAAFVGAVFALGYLGYQMKSMTTALNVGEEESAGKISVSPNQLIIEIIKTSIPFIIISTGIIIFQIVDQNTYGPLMSFFSDMDEEMIQITYGITQANAHKLIMVLTSFGTALSIASVPLISKLVAQKNFAQVRRQFSKGFQLLLFAMFPAAIGMAVVAEPLYTVFYEHSELGTSITQLYAIMSIFVAAYAVLGNMLQAASLTRPAIKALVAGLIVKLITQVVFVALTGPYGMLYSGIAGFAVTCAMMMKIMHKEIQFNGTLLFRRSLLIVILSFIMGVVTYLVKWGLGFFISYESASQSLFGMAIIVGVGIVVYGYLALRTKLADRLIGAQATKVRQKLRIK</sequence>
<proteinExistence type="predicted"/>
<keyword evidence="4 6" id="KW-1133">Transmembrane helix</keyword>
<dbReference type="PANTHER" id="PTHR30250:SF21">
    <property type="entry name" value="LIPID II FLIPPASE MURJ"/>
    <property type="match status" value="1"/>
</dbReference>
<accession>A0ABN0X413</accession>
<feature type="transmembrane region" description="Helical" evidence="6">
    <location>
        <begin position="141"/>
        <end position="161"/>
    </location>
</feature>